<proteinExistence type="inferred from homology"/>
<dbReference type="AlphaFoldDB" id="T0PGN3"/>
<dbReference type="InterPro" id="IPR043129">
    <property type="entry name" value="ATPase_NBD"/>
</dbReference>
<evidence type="ECO:0000313" key="8">
    <source>
        <dbReference type="Proteomes" id="UP000222916"/>
    </source>
</evidence>
<dbReference type="InterPro" id="IPR029047">
    <property type="entry name" value="HSP70_peptide-bd_sf"/>
</dbReference>
<dbReference type="NCBIfam" id="TIGR01991">
    <property type="entry name" value="HscA"/>
    <property type="match status" value="1"/>
</dbReference>
<dbReference type="GO" id="GO:0005524">
    <property type="term" value="F:ATP binding"/>
    <property type="evidence" value="ECO:0007669"/>
    <property type="project" value="UniProtKB-KW"/>
</dbReference>
<evidence type="ECO:0000256" key="5">
    <source>
        <dbReference type="HAMAP-Rule" id="MF_00679"/>
    </source>
</evidence>
<dbReference type="InterPro" id="IPR018181">
    <property type="entry name" value="Heat_shock_70_CS"/>
</dbReference>
<dbReference type="PRINTS" id="PR00301">
    <property type="entry name" value="HEATSHOCK70"/>
</dbReference>
<dbReference type="PROSITE" id="PS00297">
    <property type="entry name" value="HSP70_1"/>
    <property type="match status" value="1"/>
</dbReference>
<evidence type="ECO:0000313" key="7">
    <source>
        <dbReference type="EMBL" id="ATP09128.1"/>
    </source>
</evidence>
<dbReference type="InterPro" id="IPR010236">
    <property type="entry name" value="ISC_FeS_clus_asmbl_HscA"/>
</dbReference>
<dbReference type="Proteomes" id="UP000222916">
    <property type="component" value="Chromosome"/>
</dbReference>
<dbReference type="InterPro" id="IPR042039">
    <property type="entry name" value="HscA_NBD"/>
</dbReference>
<comment type="similarity">
    <text evidence="1 5 6">Belongs to the heat shock protein 70 family.</text>
</comment>
<organism evidence="7 8">
    <name type="scientific">Aeromonas salmonicida subsp. pectinolytica 34mel</name>
    <dbReference type="NCBI Taxonomy" id="1324960"/>
    <lineage>
        <taxon>Bacteria</taxon>
        <taxon>Pseudomonadati</taxon>
        <taxon>Pseudomonadota</taxon>
        <taxon>Gammaproteobacteria</taxon>
        <taxon>Aeromonadales</taxon>
        <taxon>Aeromonadaceae</taxon>
        <taxon>Aeromonas</taxon>
    </lineage>
</organism>
<protein>
    <recommendedName>
        <fullName evidence="5">Chaperone protein HscA homolog</fullName>
    </recommendedName>
</protein>
<dbReference type="Gene3D" id="1.20.1270.10">
    <property type="match status" value="1"/>
</dbReference>
<dbReference type="EMBL" id="CP022426">
    <property type="protein sequence ID" value="ATP09128.1"/>
    <property type="molecule type" value="Genomic_DNA"/>
</dbReference>
<dbReference type="InterPro" id="IPR013126">
    <property type="entry name" value="Hsp_70_fam"/>
</dbReference>
<dbReference type="FunFam" id="2.60.34.10:FF:000005">
    <property type="entry name" value="Chaperone protein HscA homolog"/>
    <property type="match status" value="1"/>
</dbReference>
<gene>
    <name evidence="5 7" type="primary">hscA</name>
    <name evidence="7" type="ORF">Asalp_19250</name>
</gene>
<evidence type="ECO:0000256" key="2">
    <source>
        <dbReference type="ARBA" id="ARBA00022741"/>
    </source>
</evidence>
<comment type="function">
    <text evidence="5">Chaperone involved in the maturation of iron-sulfur cluster-containing proteins. Has a low intrinsic ATPase activity which is markedly stimulated by HscB.</text>
</comment>
<dbReference type="GO" id="GO:0051082">
    <property type="term" value="F:unfolded protein binding"/>
    <property type="evidence" value="ECO:0007669"/>
    <property type="project" value="InterPro"/>
</dbReference>
<dbReference type="HAMAP" id="MF_00679">
    <property type="entry name" value="HscA"/>
    <property type="match status" value="1"/>
</dbReference>
<dbReference type="SUPFAM" id="SSF100934">
    <property type="entry name" value="Heat shock protein 70kD (HSP70), C-terminal subdomain"/>
    <property type="match status" value="1"/>
</dbReference>
<name>T0PGN3_AERSA</name>
<dbReference type="GO" id="GO:0016226">
    <property type="term" value="P:iron-sulfur cluster assembly"/>
    <property type="evidence" value="ECO:0007669"/>
    <property type="project" value="InterPro"/>
</dbReference>
<accession>T0PGN3</accession>
<keyword evidence="2 5" id="KW-0547">Nucleotide-binding</keyword>
<dbReference type="NCBIfam" id="NF003520">
    <property type="entry name" value="PRK05183.1"/>
    <property type="match status" value="1"/>
</dbReference>
<dbReference type="PROSITE" id="PS00329">
    <property type="entry name" value="HSP70_2"/>
    <property type="match status" value="1"/>
</dbReference>
<evidence type="ECO:0000256" key="3">
    <source>
        <dbReference type="ARBA" id="ARBA00022840"/>
    </source>
</evidence>
<dbReference type="RefSeq" id="WP_021140486.1">
    <property type="nucleotide sequence ID" value="NZ_ARYZ02000062.1"/>
</dbReference>
<dbReference type="GO" id="GO:0140662">
    <property type="term" value="F:ATP-dependent protein folding chaperone"/>
    <property type="evidence" value="ECO:0007669"/>
    <property type="project" value="InterPro"/>
</dbReference>
<dbReference type="Gene3D" id="2.60.34.10">
    <property type="entry name" value="Substrate Binding Domain Of DNAk, Chain A, domain 1"/>
    <property type="match status" value="1"/>
</dbReference>
<dbReference type="OrthoDB" id="9766019at2"/>
<sequence>MALLQIAEPGQSAAPHQHKRAVGIDLGTTNSLVAAVRSGHADTLCDEQGRDLLPSVVHYQVDAIRVGFDAKREASLDPHNTIVSAKRMMGKALADIDTRQQPYQFVAADNGMPQLQTRQGLVNPVQVSAEILKKLAERGAAALGGELDGVVITVPAYFDDAQRQGTKDAARLAGLHVLRLLNEPTAAAIAYGLDSGQEGVIAVYDLGGGTFDISILRLHRGVFEVMATGGDSALGGDDFDHLLADWIKAQAGLSGQLDASTQRELLDVAAAVKHGLTDADLVSCAFAGWQGEVSRHLFEELITPLVKRTLLACRRALRDAGLEQVEVLEVVMVGGSTRVPLVRERVGEFFQRTPLTSIDPDKVVAIGAAIQADILVGNKPDAEMLLLDVIPLSLGLETMGGLAEKVIPRNTTIPVARAQEFTTFKDGQTAMAIHVVQGERELVADCRSLARFTLTGIPPMAAGAAHIRVTFQVDADGLLSVSAMEKSSGVQAEIQVKPSYGLGEEDILTMLSASIANAQQDMDARMLAEQQVEADRVVESLNAALAADGDALLSTAERAAIDSAITHLLSVRATGTTNQIKDAIEAADAVSGEFAARRMDASIRKVLTGQNVNKV</sequence>
<evidence type="ECO:0000256" key="6">
    <source>
        <dbReference type="RuleBase" id="RU003322"/>
    </source>
</evidence>
<evidence type="ECO:0000256" key="4">
    <source>
        <dbReference type="ARBA" id="ARBA00023186"/>
    </source>
</evidence>
<dbReference type="GO" id="GO:0016887">
    <property type="term" value="F:ATP hydrolysis activity"/>
    <property type="evidence" value="ECO:0007669"/>
    <property type="project" value="UniProtKB-UniRule"/>
</dbReference>
<dbReference type="CDD" id="cd10236">
    <property type="entry name" value="ASKHA_NBD_HSP70_HscA"/>
    <property type="match status" value="1"/>
</dbReference>
<dbReference type="FunFam" id="3.30.420.40:FF:000046">
    <property type="entry name" value="Chaperone protein HscA"/>
    <property type="match status" value="1"/>
</dbReference>
<keyword evidence="3 5" id="KW-0067">ATP-binding</keyword>
<dbReference type="InterPro" id="IPR029048">
    <property type="entry name" value="HSP70_C_sf"/>
</dbReference>
<dbReference type="PROSITE" id="PS01036">
    <property type="entry name" value="HSP70_3"/>
    <property type="match status" value="1"/>
</dbReference>
<reference evidence="8" key="1">
    <citation type="journal article" date="2018" name="BMC Genomics">
        <title>The complete and fully assembled genome sequence of Aeromonas salmonicida subsp. pectinolytica and its comparative analysis with other Aeromonas species: investigation of the mobilome in environmental and pathogenic strains.</title>
        <authorList>
            <person name="Pfeiffer F."/>
            <person name="Zamora-Lagos M.A."/>
            <person name="Blettinger M."/>
            <person name="Yeroslaviz A."/>
            <person name="Dahl A."/>
            <person name="Gruber S."/>
            <person name="Habermann B.H."/>
        </authorList>
    </citation>
    <scope>NUCLEOTIDE SEQUENCE [LARGE SCALE GENOMIC DNA]</scope>
    <source>
        <strain evidence="8">34mel</strain>
    </source>
</reference>
<dbReference type="Gene3D" id="3.90.640.10">
    <property type="entry name" value="Actin, Chain A, domain 4"/>
    <property type="match status" value="1"/>
</dbReference>
<evidence type="ECO:0000256" key="1">
    <source>
        <dbReference type="ARBA" id="ARBA00007381"/>
    </source>
</evidence>
<dbReference type="Pfam" id="PF00012">
    <property type="entry name" value="HSP70"/>
    <property type="match status" value="1"/>
</dbReference>
<dbReference type="PANTHER" id="PTHR19375">
    <property type="entry name" value="HEAT SHOCK PROTEIN 70KDA"/>
    <property type="match status" value="1"/>
</dbReference>
<dbReference type="SUPFAM" id="SSF100920">
    <property type="entry name" value="Heat shock protein 70kD (HSP70), peptide-binding domain"/>
    <property type="match status" value="1"/>
</dbReference>
<keyword evidence="4 5" id="KW-0143">Chaperone</keyword>
<dbReference type="Gene3D" id="3.30.420.40">
    <property type="match status" value="2"/>
</dbReference>
<dbReference type="SUPFAM" id="SSF53067">
    <property type="entry name" value="Actin-like ATPase domain"/>
    <property type="match status" value="2"/>
</dbReference>